<comment type="cofactor">
    <cofactor evidence="1">
        <name>Mg(2+)</name>
        <dbReference type="ChEBI" id="CHEBI:18420"/>
    </cofactor>
</comment>
<comment type="catalytic activity">
    <reaction evidence="10 11">
        <text>L-threonyl-[protein] + FAD = FMN-L-threonyl-[protein] + AMP + H(+)</text>
        <dbReference type="Rhea" id="RHEA:36847"/>
        <dbReference type="Rhea" id="RHEA-COMP:11060"/>
        <dbReference type="Rhea" id="RHEA-COMP:11061"/>
        <dbReference type="ChEBI" id="CHEBI:15378"/>
        <dbReference type="ChEBI" id="CHEBI:30013"/>
        <dbReference type="ChEBI" id="CHEBI:57692"/>
        <dbReference type="ChEBI" id="CHEBI:74257"/>
        <dbReference type="ChEBI" id="CHEBI:456215"/>
        <dbReference type="EC" id="2.7.1.180"/>
    </reaction>
</comment>
<protein>
    <recommendedName>
        <fullName evidence="3 11">FAD:protein FMN transferase</fullName>
        <ecNumber evidence="2 11">2.7.1.180</ecNumber>
    </recommendedName>
    <alternativeName>
        <fullName evidence="9 11">Flavin transferase</fullName>
    </alternativeName>
</protein>
<dbReference type="EC" id="2.7.1.180" evidence="2 11"/>
<organism evidence="12 13">
    <name type="scientific">Flavobacterium frigidarium</name>
    <dbReference type="NCBI Taxonomy" id="99286"/>
    <lineage>
        <taxon>Bacteria</taxon>
        <taxon>Pseudomonadati</taxon>
        <taxon>Bacteroidota</taxon>
        <taxon>Flavobacteriia</taxon>
        <taxon>Flavobacteriales</taxon>
        <taxon>Flavobacteriaceae</taxon>
        <taxon>Flavobacterium</taxon>
    </lineage>
</organism>
<dbReference type="Proteomes" id="UP001568894">
    <property type="component" value="Unassembled WGS sequence"/>
</dbReference>
<gene>
    <name evidence="12" type="ORF">QO192_13865</name>
</gene>
<accession>A0ABV4KIM2</accession>
<evidence type="ECO:0000256" key="1">
    <source>
        <dbReference type="ARBA" id="ARBA00001946"/>
    </source>
</evidence>
<comment type="caution">
    <text evidence="12">The sequence shown here is derived from an EMBL/GenBank/DDBJ whole genome shotgun (WGS) entry which is preliminary data.</text>
</comment>
<evidence type="ECO:0000256" key="3">
    <source>
        <dbReference type="ARBA" id="ARBA00016337"/>
    </source>
</evidence>
<dbReference type="RefSeq" id="WP_371571543.1">
    <property type="nucleotide sequence ID" value="NZ_JASMRN010000012.1"/>
</dbReference>
<keyword evidence="13" id="KW-1185">Reference proteome</keyword>
<reference evidence="12 13" key="1">
    <citation type="submission" date="2023-05" db="EMBL/GenBank/DDBJ databases">
        <title>Adaptations of aquatic viruses from atmosphere-close ecosystems of the Central Arctic Ocean.</title>
        <authorList>
            <person name="Rahlff J."/>
            <person name="Holmfeldt K."/>
        </authorList>
    </citation>
    <scope>NUCLEOTIDE SEQUENCE [LARGE SCALE GENOMIC DNA]</scope>
    <source>
        <strain evidence="12 13">Arc14</strain>
    </source>
</reference>
<dbReference type="Pfam" id="PF02424">
    <property type="entry name" value="ApbE"/>
    <property type="match status" value="1"/>
</dbReference>
<evidence type="ECO:0000256" key="5">
    <source>
        <dbReference type="ARBA" id="ARBA00022679"/>
    </source>
</evidence>
<proteinExistence type="inferred from homology"/>
<keyword evidence="7 11" id="KW-0274">FAD</keyword>
<dbReference type="SUPFAM" id="SSF143631">
    <property type="entry name" value="ApbE-like"/>
    <property type="match status" value="1"/>
</dbReference>
<dbReference type="PANTHER" id="PTHR30040">
    <property type="entry name" value="THIAMINE BIOSYNTHESIS LIPOPROTEIN APBE"/>
    <property type="match status" value="1"/>
</dbReference>
<evidence type="ECO:0000256" key="7">
    <source>
        <dbReference type="ARBA" id="ARBA00022827"/>
    </source>
</evidence>
<dbReference type="GO" id="GO:0016740">
    <property type="term" value="F:transferase activity"/>
    <property type="evidence" value="ECO:0007669"/>
    <property type="project" value="UniProtKB-KW"/>
</dbReference>
<keyword evidence="8 11" id="KW-0460">Magnesium</keyword>
<keyword evidence="4 11" id="KW-0285">Flavoprotein</keyword>
<dbReference type="EMBL" id="JASMRN010000012">
    <property type="protein sequence ID" value="MEZ7516364.1"/>
    <property type="molecule type" value="Genomic_DNA"/>
</dbReference>
<evidence type="ECO:0000256" key="4">
    <source>
        <dbReference type="ARBA" id="ARBA00022630"/>
    </source>
</evidence>
<name>A0ABV4KIM2_9FLAO</name>
<evidence type="ECO:0000256" key="10">
    <source>
        <dbReference type="ARBA" id="ARBA00048540"/>
    </source>
</evidence>
<keyword evidence="6 11" id="KW-0479">Metal-binding</keyword>
<dbReference type="PANTHER" id="PTHR30040:SF2">
    <property type="entry name" value="FAD:PROTEIN FMN TRANSFERASE"/>
    <property type="match status" value="1"/>
</dbReference>
<evidence type="ECO:0000256" key="9">
    <source>
        <dbReference type="ARBA" id="ARBA00031306"/>
    </source>
</evidence>
<dbReference type="Gene3D" id="3.10.520.10">
    <property type="entry name" value="ApbE-like domains"/>
    <property type="match status" value="1"/>
</dbReference>
<comment type="similarity">
    <text evidence="11">Belongs to the ApbE family.</text>
</comment>
<dbReference type="InterPro" id="IPR024932">
    <property type="entry name" value="ApbE"/>
</dbReference>
<sequence>MSYRLFLSQLPSNFLTLLFVLCTALQISAQDVVRKRTTMLMGGRFDITIVAADSLQAERNIDIVIEEIDRIEHLISDWKPTSQISLVNQNAGIKPVKVDQEVFELTKRALQLSKETAGAFDISFAALDKIWKFDGSMTEMPSEERIKRSIRNVGYDKIILDSANGTIFLKQAGMKIGFGALGEGYATNKCQELLIARGIKSGIINGSGDMSTWGKQPNGEHWSIGITNPFKPNDLYGVIALKEGAVTTSGSYEKFAIIDGKRYSHIINPVTAYPASGLCSVTVFGPNAEFCNGFSTSAMVLGKDKAIDFLNRQSGYSYLIITDSGKIIKSKNLMKIKKVK</sequence>
<evidence type="ECO:0000313" key="12">
    <source>
        <dbReference type="EMBL" id="MEZ7516364.1"/>
    </source>
</evidence>
<dbReference type="InterPro" id="IPR003374">
    <property type="entry name" value="ApbE-like_sf"/>
</dbReference>
<dbReference type="PIRSF" id="PIRSF006268">
    <property type="entry name" value="ApbE"/>
    <property type="match status" value="1"/>
</dbReference>
<evidence type="ECO:0000313" key="13">
    <source>
        <dbReference type="Proteomes" id="UP001568894"/>
    </source>
</evidence>
<evidence type="ECO:0000256" key="8">
    <source>
        <dbReference type="ARBA" id="ARBA00022842"/>
    </source>
</evidence>
<evidence type="ECO:0000256" key="11">
    <source>
        <dbReference type="PIRNR" id="PIRNR006268"/>
    </source>
</evidence>
<evidence type="ECO:0000256" key="2">
    <source>
        <dbReference type="ARBA" id="ARBA00011955"/>
    </source>
</evidence>
<evidence type="ECO:0000256" key="6">
    <source>
        <dbReference type="ARBA" id="ARBA00022723"/>
    </source>
</evidence>
<keyword evidence="5 11" id="KW-0808">Transferase</keyword>